<proteinExistence type="inferred from homology"/>
<dbReference type="GO" id="GO:0034477">
    <property type="term" value="P:U6 snRNA 3'-end processing"/>
    <property type="evidence" value="ECO:0007669"/>
    <property type="project" value="UniProtKB-UniRule"/>
</dbReference>
<evidence type="ECO:0000256" key="5">
    <source>
        <dbReference type="HAMAP-Rule" id="MF_03040"/>
    </source>
</evidence>
<evidence type="ECO:0000313" key="7">
    <source>
        <dbReference type="EMBL" id="EEE57483.1"/>
    </source>
</evidence>
<name>B9F1E1_ORYSJ</name>
<dbReference type="GO" id="GO:1990838">
    <property type="term" value="F:poly(U)-specific exoribonuclease activity, producing 3' uridine cyclic phosphate ends"/>
    <property type="evidence" value="ECO:0007669"/>
    <property type="project" value="UniProtKB-UniRule"/>
</dbReference>
<comment type="function">
    <text evidence="5">Phosphodiesterase responsible for the U6 snRNA 3' end processing. Acts as an exoribonuclease (RNase) responsible for trimming the poly(U) tract of the last nucleotides in the pre-U6 snRNA molecule, leading to the formation of mature U6 snRNA.</text>
</comment>
<comment type="subcellular location">
    <subcellularLocation>
        <location evidence="5">Nucleus</location>
    </subcellularLocation>
</comment>
<keyword evidence="3" id="KW-0456">Lyase</keyword>
<dbReference type="PANTHER" id="PTHR13522">
    <property type="entry name" value="U6 SNRNA PHOSPHODIESTERASE 1"/>
    <property type="match status" value="1"/>
</dbReference>
<dbReference type="GO" id="GO:0016829">
    <property type="term" value="F:lyase activity"/>
    <property type="evidence" value="ECO:0007669"/>
    <property type="project" value="UniProtKB-KW"/>
</dbReference>
<feature type="active site" description="Proton donor/acceptor" evidence="5">
    <location>
        <position position="232"/>
    </location>
</feature>
<dbReference type="EC" id="3.1.4.-" evidence="5"/>
<accession>B9F1E1</accession>
<dbReference type="FunFam" id="3.90.1140.10:FF:000008">
    <property type="entry name" value="U6 snRNA phosphodiesterase"/>
    <property type="match status" value="1"/>
</dbReference>
<evidence type="ECO:0000256" key="3">
    <source>
        <dbReference type="ARBA" id="ARBA00023239"/>
    </source>
</evidence>
<dbReference type="GO" id="GO:0005634">
    <property type="term" value="C:nucleus"/>
    <property type="evidence" value="ECO:0007669"/>
    <property type="project" value="UniProtKB-SubCell"/>
</dbReference>
<reference evidence="7" key="1">
    <citation type="journal article" date="2005" name="PLoS Biol.">
        <title>The genomes of Oryza sativa: a history of duplications.</title>
        <authorList>
            <person name="Yu J."/>
            <person name="Wang J."/>
            <person name="Lin W."/>
            <person name="Li S."/>
            <person name="Li H."/>
            <person name="Zhou J."/>
            <person name="Ni P."/>
            <person name="Dong W."/>
            <person name="Hu S."/>
            <person name="Zeng C."/>
            <person name="Zhang J."/>
            <person name="Zhang Y."/>
            <person name="Li R."/>
            <person name="Xu Z."/>
            <person name="Li S."/>
            <person name="Li X."/>
            <person name="Zheng H."/>
            <person name="Cong L."/>
            <person name="Lin L."/>
            <person name="Yin J."/>
            <person name="Geng J."/>
            <person name="Li G."/>
            <person name="Shi J."/>
            <person name="Liu J."/>
            <person name="Lv H."/>
            <person name="Li J."/>
            <person name="Wang J."/>
            <person name="Deng Y."/>
            <person name="Ran L."/>
            <person name="Shi X."/>
            <person name="Wang X."/>
            <person name="Wu Q."/>
            <person name="Li C."/>
            <person name="Ren X."/>
            <person name="Wang J."/>
            <person name="Wang X."/>
            <person name="Li D."/>
            <person name="Liu D."/>
            <person name="Zhang X."/>
            <person name="Ji Z."/>
            <person name="Zhao W."/>
            <person name="Sun Y."/>
            <person name="Zhang Z."/>
            <person name="Bao J."/>
            <person name="Han Y."/>
            <person name="Dong L."/>
            <person name="Ji J."/>
            <person name="Chen P."/>
            <person name="Wu S."/>
            <person name="Liu J."/>
            <person name="Xiao Y."/>
            <person name="Bu D."/>
            <person name="Tan J."/>
            <person name="Yang L."/>
            <person name="Ye C."/>
            <person name="Zhang J."/>
            <person name="Xu J."/>
            <person name="Zhou Y."/>
            <person name="Yu Y."/>
            <person name="Zhang B."/>
            <person name="Zhuang S."/>
            <person name="Wei H."/>
            <person name="Liu B."/>
            <person name="Lei M."/>
            <person name="Yu H."/>
            <person name="Li Y."/>
            <person name="Xu H."/>
            <person name="Wei S."/>
            <person name="He X."/>
            <person name="Fang L."/>
            <person name="Zhang Z."/>
            <person name="Zhang Y."/>
            <person name="Huang X."/>
            <person name="Su Z."/>
            <person name="Tong W."/>
            <person name="Li J."/>
            <person name="Tong Z."/>
            <person name="Li S."/>
            <person name="Ye J."/>
            <person name="Wang L."/>
            <person name="Fang L."/>
            <person name="Lei T."/>
            <person name="Chen C."/>
            <person name="Chen H."/>
            <person name="Xu Z."/>
            <person name="Li H."/>
            <person name="Huang H."/>
            <person name="Zhang F."/>
            <person name="Xu H."/>
            <person name="Li N."/>
            <person name="Zhao C."/>
            <person name="Li S."/>
            <person name="Dong L."/>
            <person name="Huang Y."/>
            <person name="Li L."/>
            <person name="Xi Y."/>
            <person name="Qi Q."/>
            <person name="Li W."/>
            <person name="Zhang B."/>
            <person name="Hu W."/>
            <person name="Zhang Y."/>
            <person name="Tian X."/>
            <person name="Jiao Y."/>
            <person name="Liang X."/>
            <person name="Jin J."/>
            <person name="Gao L."/>
            <person name="Zheng W."/>
            <person name="Hao B."/>
            <person name="Liu S."/>
            <person name="Wang W."/>
            <person name="Yuan L."/>
            <person name="Cao M."/>
            <person name="McDermott J."/>
            <person name="Samudrala R."/>
            <person name="Wang J."/>
            <person name="Wong G.K."/>
            <person name="Yang H."/>
        </authorList>
    </citation>
    <scope>NUCLEOTIDE SEQUENCE [LARGE SCALE GENOMIC DNA]</scope>
</reference>
<protein>
    <recommendedName>
        <fullName evidence="5">U6 snRNA phosphodiesterase</fullName>
        <ecNumber evidence="5">3.1.4.-</ecNumber>
    </recommendedName>
</protein>
<evidence type="ECO:0000256" key="2">
    <source>
        <dbReference type="ARBA" id="ARBA00022801"/>
    </source>
</evidence>
<organism evidence="7">
    <name type="scientific">Oryza sativa subsp. japonica</name>
    <name type="common">Rice</name>
    <dbReference type="NCBI Taxonomy" id="39947"/>
    <lineage>
        <taxon>Eukaryota</taxon>
        <taxon>Viridiplantae</taxon>
        <taxon>Streptophyta</taxon>
        <taxon>Embryophyta</taxon>
        <taxon>Tracheophyta</taxon>
        <taxon>Spermatophyta</taxon>
        <taxon>Magnoliopsida</taxon>
        <taxon>Liliopsida</taxon>
        <taxon>Poales</taxon>
        <taxon>Poaceae</taxon>
        <taxon>BOP clade</taxon>
        <taxon>Oryzoideae</taxon>
        <taxon>Oryzeae</taxon>
        <taxon>Oryzinae</taxon>
        <taxon>Oryza</taxon>
        <taxon>Oryza sativa</taxon>
    </lineage>
</organism>
<dbReference type="EMBL" id="CM000139">
    <property type="protein sequence ID" value="EEE57483.1"/>
    <property type="molecule type" value="Genomic_DNA"/>
</dbReference>
<keyword evidence="2 5" id="KW-0378">Hydrolase</keyword>
<keyword evidence="4 5" id="KW-0539">Nucleus</keyword>
<dbReference type="Gene3D" id="3.90.1140.10">
    <property type="entry name" value="Cyclic phosphodiesterase"/>
    <property type="match status" value="1"/>
</dbReference>
<feature type="active site" description="Proton donor/acceptor" evidence="5">
    <location>
        <position position="143"/>
    </location>
</feature>
<gene>
    <name evidence="7" type="ORF">OsJ_07746</name>
</gene>
<keyword evidence="1 5" id="KW-0540">Nuclease</keyword>
<dbReference type="InterPro" id="IPR027521">
    <property type="entry name" value="Usb1"/>
</dbReference>
<feature type="compositionally biased region" description="Low complexity" evidence="6">
    <location>
        <begin position="1"/>
        <end position="27"/>
    </location>
</feature>
<dbReference type="HAMAP" id="MF_03040">
    <property type="entry name" value="USB1"/>
    <property type="match status" value="1"/>
</dbReference>
<comment type="similarity">
    <text evidence="5">Belongs to the 2H phosphoesterase superfamily. USB1 family.</text>
</comment>
<dbReference type="Proteomes" id="UP000007752">
    <property type="component" value="Chromosome 2"/>
</dbReference>
<dbReference type="Pfam" id="PF09749">
    <property type="entry name" value="HVSL"/>
    <property type="match status" value="1"/>
</dbReference>
<feature type="compositionally biased region" description="Pro residues" evidence="6">
    <location>
        <begin position="28"/>
        <end position="41"/>
    </location>
</feature>
<feature type="region of interest" description="Disordered" evidence="6">
    <location>
        <begin position="1"/>
        <end position="41"/>
    </location>
</feature>
<evidence type="ECO:0000256" key="1">
    <source>
        <dbReference type="ARBA" id="ARBA00022722"/>
    </source>
</evidence>
<dbReference type="PANTHER" id="PTHR13522:SF3">
    <property type="entry name" value="U6 SNRNA PHOSPHODIESTERASE 1"/>
    <property type="match status" value="1"/>
</dbReference>
<reference evidence="7" key="2">
    <citation type="submission" date="2008-12" db="EMBL/GenBank/DDBJ databases">
        <title>Improved gene annotation of the rice (Oryza sativa) genomes.</title>
        <authorList>
            <person name="Wang J."/>
            <person name="Li R."/>
            <person name="Fan W."/>
            <person name="Huang Q."/>
            <person name="Zhang J."/>
            <person name="Zhou Y."/>
            <person name="Hu Y."/>
            <person name="Zi S."/>
            <person name="Li J."/>
            <person name="Ni P."/>
            <person name="Zheng H."/>
            <person name="Zhang Y."/>
            <person name="Zhao M."/>
            <person name="Hao Q."/>
            <person name="McDermott J."/>
            <person name="Samudrala R."/>
            <person name="Kristiansen K."/>
            <person name="Wong G.K.-S."/>
        </authorList>
    </citation>
    <scope>NUCLEOTIDE SEQUENCE</scope>
</reference>
<evidence type="ECO:0000256" key="6">
    <source>
        <dbReference type="SAM" id="MobiDB-lite"/>
    </source>
</evidence>
<evidence type="ECO:0000256" key="4">
    <source>
        <dbReference type="ARBA" id="ARBA00023242"/>
    </source>
</evidence>
<sequence>MDALVANYASDSDSDGDAPAATAGEAAPVPPEPSALLPPPPLDLLQPPNFVGMIDTSLPFADCSTMAQGSRVRSFPHVEGNYALHVYIPVVIPSDAKKHLVLVMRRAASFVPDLYAIDADYALSELCKDEQKLEKVLLSREFHVSLGRTVAIQVHQIESLVAMLRQKFRSQQRYWMDFNKWEHFVNDDCTRSFLSLEVTSTGLPEISKQITMVDDVYRLHGLPEFYKNPRPHISLAWALGDVSCKLKQAIKEIEKSQSSLGTSQISNLRCKFSHVVCKIGKKVYDICKLAD</sequence>
<dbReference type="AlphaFoldDB" id="B9F1E1"/>